<feature type="region of interest" description="Disordered" evidence="1">
    <location>
        <begin position="136"/>
        <end position="163"/>
    </location>
</feature>
<sequence>MVNCSLCEKRIPQRSLLSRSSRSKLHNAIFVSTLNRFTSIPQELMETYFSKSLCVTHFIHSAQNLLAEVVVSGGKISRTLEDAAYITAVDIHDDIVDSLNLEIGSFATDVTIDKNDVCRYLNFYMKKYFGSNGWTVPHKDDQQQQPEHTQEEGSASLKSESTEEMELLEETDPFLLNEYFVVQGKKLLELFHITRCGCTSDSEAGVVRLTYEESMPVITYFTAGMFPEKRRWEGKEDT</sequence>
<protein>
    <submittedName>
        <fullName evidence="2">Uncharacterized protein</fullName>
    </submittedName>
</protein>
<dbReference type="AlphaFoldDB" id="A0AA36H867"/>
<dbReference type="EMBL" id="CATQJL010000316">
    <property type="protein sequence ID" value="CAJ0605459.1"/>
    <property type="molecule type" value="Genomic_DNA"/>
</dbReference>
<name>A0AA36H867_CYLNA</name>
<comment type="caution">
    <text evidence="2">The sequence shown here is derived from an EMBL/GenBank/DDBJ whole genome shotgun (WGS) entry which is preliminary data.</text>
</comment>
<accession>A0AA36H867</accession>
<gene>
    <name evidence="2" type="ORF">CYNAS_LOCUS17442</name>
</gene>
<dbReference type="Proteomes" id="UP001176961">
    <property type="component" value="Unassembled WGS sequence"/>
</dbReference>
<proteinExistence type="predicted"/>
<keyword evidence="3" id="KW-1185">Reference proteome</keyword>
<evidence type="ECO:0000313" key="2">
    <source>
        <dbReference type="EMBL" id="CAJ0605459.1"/>
    </source>
</evidence>
<reference evidence="2" key="1">
    <citation type="submission" date="2023-07" db="EMBL/GenBank/DDBJ databases">
        <authorList>
            <consortium name="CYATHOMIX"/>
        </authorList>
    </citation>
    <scope>NUCLEOTIDE SEQUENCE</scope>
    <source>
        <strain evidence="2">N/A</strain>
    </source>
</reference>
<evidence type="ECO:0000256" key="1">
    <source>
        <dbReference type="SAM" id="MobiDB-lite"/>
    </source>
</evidence>
<organism evidence="2 3">
    <name type="scientific">Cylicocyclus nassatus</name>
    <name type="common">Nematode worm</name>
    <dbReference type="NCBI Taxonomy" id="53992"/>
    <lineage>
        <taxon>Eukaryota</taxon>
        <taxon>Metazoa</taxon>
        <taxon>Ecdysozoa</taxon>
        <taxon>Nematoda</taxon>
        <taxon>Chromadorea</taxon>
        <taxon>Rhabditida</taxon>
        <taxon>Rhabditina</taxon>
        <taxon>Rhabditomorpha</taxon>
        <taxon>Strongyloidea</taxon>
        <taxon>Strongylidae</taxon>
        <taxon>Cylicocyclus</taxon>
    </lineage>
</organism>
<evidence type="ECO:0000313" key="3">
    <source>
        <dbReference type="Proteomes" id="UP001176961"/>
    </source>
</evidence>